<evidence type="ECO:0000256" key="3">
    <source>
        <dbReference type="ARBA" id="ARBA00022723"/>
    </source>
</evidence>
<dbReference type="GO" id="GO:0051536">
    <property type="term" value="F:iron-sulfur cluster binding"/>
    <property type="evidence" value="ECO:0007669"/>
    <property type="project" value="UniProtKB-KW"/>
</dbReference>
<organism evidence="6 7">
    <name type="scientific">Enhygromyxa salina</name>
    <dbReference type="NCBI Taxonomy" id="215803"/>
    <lineage>
        <taxon>Bacteria</taxon>
        <taxon>Pseudomonadati</taxon>
        <taxon>Myxococcota</taxon>
        <taxon>Polyangia</taxon>
        <taxon>Nannocystales</taxon>
        <taxon>Nannocystaceae</taxon>
        <taxon>Enhygromyxa</taxon>
    </lineage>
</organism>
<reference evidence="6 7" key="1">
    <citation type="submission" date="2014-12" db="EMBL/GenBank/DDBJ databases">
        <title>Genome assembly of Enhygromyxa salina DSM 15201.</title>
        <authorList>
            <person name="Sharma G."/>
            <person name="Subramanian S."/>
        </authorList>
    </citation>
    <scope>NUCLEOTIDE SEQUENCE [LARGE SCALE GENOMIC DNA]</scope>
    <source>
        <strain evidence="6 7">DSM 15201</strain>
    </source>
</reference>
<keyword evidence="6" id="KW-0808">Transferase</keyword>
<comment type="caution">
    <text evidence="6">The sequence shown here is derived from an EMBL/GenBank/DDBJ whole genome shotgun (WGS) entry which is preliminary data.</text>
</comment>
<proteinExistence type="predicted"/>
<dbReference type="EMBL" id="JMCC02000009">
    <property type="protein sequence ID" value="KIG18786.1"/>
    <property type="molecule type" value="Genomic_DNA"/>
</dbReference>
<dbReference type="InterPro" id="IPR051198">
    <property type="entry name" value="BchE-like"/>
</dbReference>
<evidence type="ECO:0000256" key="2">
    <source>
        <dbReference type="ARBA" id="ARBA00022691"/>
    </source>
</evidence>
<accession>A0A0C2D6J5</accession>
<dbReference type="GO" id="GO:0008168">
    <property type="term" value="F:methyltransferase activity"/>
    <property type="evidence" value="ECO:0007669"/>
    <property type="project" value="UniProtKB-KW"/>
</dbReference>
<sequence length="262" mass="29212">MTRPAFDPERPIDRPVRRLVSIMGNGGGASQAQVWGLAQLRRFELATAEGMRPPTPFAAVVSAEALLSARPAIAALRASGCDEIHVQFDTLGGANEPRAQQLGQLVTTLQRHGMRVHGIFTLGQDHDDPTCFERLVAWVEDQRLAEVELRLWTPDPGGELIRELAREDRVRHRDLQRWDGAHVVVTPAQMSAETLYRGWVWARRQLGSLGSRWRRRPARLTALPGYLLEVGWAALAPLRARARARERLLPALGVGLVMQARL</sequence>
<evidence type="ECO:0000256" key="1">
    <source>
        <dbReference type="ARBA" id="ARBA00001966"/>
    </source>
</evidence>
<keyword evidence="3" id="KW-0479">Metal-binding</keyword>
<keyword evidence="5" id="KW-0411">Iron-sulfur</keyword>
<dbReference type="GO" id="GO:0046872">
    <property type="term" value="F:metal ion binding"/>
    <property type="evidence" value="ECO:0007669"/>
    <property type="project" value="UniProtKB-KW"/>
</dbReference>
<dbReference type="AlphaFoldDB" id="A0A0C2D6J5"/>
<dbReference type="GO" id="GO:0005829">
    <property type="term" value="C:cytosol"/>
    <property type="evidence" value="ECO:0007669"/>
    <property type="project" value="TreeGrafter"/>
</dbReference>
<dbReference type="Proteomes" id="UP000031599">
    <property type="component" value="Unassembled WGS sequence"/>
</dbReference>
<gene>
    <name evidence="6" type="ORF">DB30_07801</name>
</gene>
<evidence type="ECO:0000313" key="7">
    <source>
        <dbReference type="Proteomes" id="UP000031599"/>
    </source>
</evidence>
<keyword evidence="4" id="KW-0408">Iron</keyword>
<protein>
    <submittedName>
        <fullName evidence="6">BchE/P-methylase family protein</fullName>
    </submittedName>
</protein>
<comment type="cofactor">
    <cofactor evidence="1">
        <name>[4Fe-4S] cluster</name>
        <dbReference type="ChEBI" id="CHEBI:49883"/>
    </cofactor>
</comment>
<evidence type="ECO:0000256" key="4">
    <source>
        <dbReference type="ARBA" id="ARBA00023004"/>
    </source>
</evidence>
<keyword evidence="6" id="KW-0489">Methyltransferase</keyword>
<evidence type="ECO:0000313" key="6">
    <source>
        <dbReference type="EMBL" id="KIG18786.1"/>
    </source>
</evidence>
<dbReference type="RefSeq" id="WP_052546815.1">
    <property type="nucleotide sequence ID" value="NZ_JMCC02000009.1"/>
</dbReference>
<keyword evidence="2" id="KW-0949">S-adenosyl-L-methionine</keyword>
<dbReference type="PANTHER" id="PTHR43409:SF7">
    <property type="entry name" value="BLL1977 PROTEIN"/>
    <property type="match status" value="1"/>
</dbReference>
<dbReference type="GO" id="GO:0032259">
    <property type="term" value="P:methylation"/>
    <property type="evidence" value="ECO:0007669"/>
    <property type="project" value="UniProtKB-KW"/>
</dbReference>
<evidence type="ECO:0000256" key="5">
    <source>
        <dbReference type="ARBA" id="ARBA00023014"/>
    </source>
</evidence>
<dbReference type="PANTHER" id="PTHR43409">
    <property type="entry name" value="ANAEROBIC MAGNESIUM-PROTOPORPHYRIN IX MONOMETHYL ESTER CYCLASE-RELATED"/>
    <property type="match status" value="1"/>
</dbReference>
<name>A0A0C2D6J5_9BACT</name>